<gene>
    <name evidence="8" type="ORF">BJX67DRAFT_380635</name>
</gene>
<feature type="domain" description="Rhodopsin" evidence="7">
    <location>
        <begin position="7"/>
        <end position="83"/>
    </location>
</feature>
<feature type="transmembrane region" description="Helical" evidence="6">
    <location>
        <begin position="90"/>
        <end position="114"/>
    </location>
</feature>
<evidence type="ECO:0000313" key="8">
    <source>
        <dbReference type="EMBL" id="KAL2867690.1"/>
    </source>
</evidence>
<sequence length="273" mass="30451">MGMVINALCLGLARHMWDNPLSLFINPTNLRLLSPNITDLWAVCFAKLSILLLYRRLFVFQREQIFIWPGIMLNVLLYTTFISVPTANPLSASLLMAAVNVFTDFYVVILPLPSVIKLQTSRNRKIGLFVTFVTGFGAAAASLARLITPTMSMHSLDASWVSAELTIYSFVEINVGIIVACVCTFPVVFDRIQQSRISKLVSQSMRSLLGSPGSSTSANLLPMSEQELVEGPLKPALPGRRRLGSELSTQDSEFWGEFDSSVYFRTARHMTWY</sequence>
<keyword evidence="2 6" id="KW-0812">Transmembrane</keyword>
<evidence type="ECO:0000259" key="7">
    <source>
        <dbReference type="Pfam" id="PF20684"/>
    </source>
</evidence>
<evidence type="ECO:0000313" key="9">
    <source>
        <dbReference type="Proteomes" id="UP001610432"/>
    </source>
</evidence>
<dbReference type="RefSeq" id="XP_070886669.1">
    <property type="nucleotide sequence ID" value="XM_071032822.1"/>
</dbReference>
<comment type="similarity">
    <text evidence="5">Belongs to the SAT4 family.</text>
</comment>
<comment type="caution">
    <text evidence="8">The sequence shown here is derived from an EMBL/GenBank/DDBJ whole genome shotgun (WGS) entry which is preliminary data.</text>
</comment>
<evidence type="ECO:0000256" key="5">
    <source>
        <dbReference type="ARBA" id="ARBA00038359"/>
    </source>
</evidence>
<proteinExistence type="inferred from homology"/>
<keyword evidence="3 6" id="KW-1133">Transmembrane helix</keyword>
<keyword evidence="4 6" id="KW-0472">Membrane</keyword>
<dbReference type="Proteomes" id="UP001610432">
    <property type="component" value="Unassembled WGS sequence"/>
</dbReference>
<dbReference type="EMBL" id="JBFXLQ010000017">
    <property type="protein sequence ID" value="KAL2867690.1"/>
    <property type="molecule type" value="Genomic_DNA"/>
</dbReference>
<dbReference type="GeneID" id="98147894"/>
<protein>
    <recommendedName>
        <fullName evidence="7">Rhodopsin domain-containing protein</fullName>
    </recommendedName>
</protein>
<name>A0ABR4LT46_9EURO</name>
<evidence type="ECO:0000256" key="1">
    <source>
        <dbReference type="ARBA" id="ARBA00004141"/>
    </source>
</evidence>
<dbReference type="InterPro" id="IPR049326">
    <property type="entry name" value="Rhodopsin_dom_fungi"/>
</dbReference>
<dbReference type="PANTHER" id="PTHR33048">
    <property type="entry name" value="PTH11-LIKE INTEGRAL MEMBRANE PROTEIN (AFU_ORTHOLOGUE AFUA_5G11245)"/>
    <property type="match status" value="1"/>
</dbReference>
<feature type="domain" description="Rhodopsin" evidence="7">
    <location>
        <begin position="92"/>
        <end position="188"/>
    </location>
</feature>
<keyword evidence="9" id="KW-1185">Reference proteome</keyword>
<feature type="transmembrane region" description="Helical" evidence="6">
    <location>
        <begin position="167"/>
        <end position="189"/>
    </location>
</feature>
<comment type="subcellular location">
    <subcellularLocation>
        <location evidence="1">Membrane</location>
        <topology evidence="1">Multi-pass membrane protein</topology>
    </subcellularLocation>
</comment>
<feature type="transmembrane region" description="Helical" evidence="6">
    <location>
        <begin position="65"/>
        <end position="84"/>
    </location>
</feature>
<evidence type="ECO:0000256" key="3">
    <source>
        <dbReference type="ARBA" id="ARBA00022989"/>
    </source>
</evidence>
<reference evidence="8 9" key="1">
    <citation type="submission" date="2024-07" db="EMBL/GenBank/DDBJ databases">
        <title>Section-level genome sequencing and comparative genomics of Aspergillus sections Usti and Cavernicolus.</title>
        <authorList>
            <consortium name="Lawrence Berkeley National Laboratory"/>
            <person name="Nybo J.L."/>
            <person name="Vesth T.C."/>
            <person name="Theobald S."/>
            <person name="Frisvad J.C."/>
            <person name="Larsen T.O."/>
            <person name="Kjaerboelling I."/>
            <person name="Rothschild-Mancinelli K."/>
            <person name="Lyhne E.K."/>
            <person name="Kogle M.E."/>
            <person name="Barry K."/>
            <person name="Clum A."/>
            <person name="Na H."/>
            <person name="Ledsgaard L."/>
            <person name="Lin J."/>
            <person name="Lipzen A."/>
            <person name="Kuo A."/>
            <person name="Riley R."/>
            <person name="Mondo S."/>
            <person name="Labutti K."/>
            <person name="Haridas S."/>
            <person name="Pangalinan J."/>
            <person name="Salamov A.A."/>
            <person name="Simmons B.A."/>
            <person name="Magnuson J.K."/>
            <person name="Chen J."/>
            <person name="Drula E."/>
            <person name="Henrissat B."/>
            <person name="Wiebenga A."/>
            <person name="Lubbers R.J."/>
            <person name="Gomes A.C."/>
            <person name="Macurrencykelacurrency M.R."/>
            <person name="Stajich J."/>
            <person name="Grigoriev I.V."/>
            <person name="Mortensen U.H."/>
            <person name="De Vries R.P."/>
            <person name="Baker S.E."/>
            <person name="Andersen M.R."/>
        </authorList>
    </citation>
    <scope>NUCLEOTIDE SEQUENCE [LARGE SCALE GENOMIC DNA]</scope>
    <source>
        <strain evidence="8 9">CBS 449.75</strain>
    </source>
</reference>
<evidence type="ECO:0000256" key="2">
    <source>
        <dbReference type="ARBA" id="ARBA00022692"/>
    </source>
</evidence>
<dbReference type="Pfam" id="PF20684">
    <property type="entry name" value="Fung_rhodopsin"/>
    <property type="match status" value="2"/>
</dbReference>
<evidence type="ECO:0000256" key="4">
    <source>
        <dbReference type="ARBA" id="ARBA00023136"/>
    </source>
</evidence>
<dbReference type="PANTHER" id="PTHR33048:SF158">
    <property type="entry name" value="MEMBRANE PROTEIN PTH11-LIKE, PUTATIVE-RELATED"/>
    <property type="match status" value="1"/>
</dbReference>
<dbReference type="InterPro" id="IPR052337">
    <property type="entry name" value="SAT4-like"/>
</dbReference>
<accession>A0ABR4LT46</accession>
<feature type="transmembrane region" description="Helical" evidence="6">
    <location>
        <begin position="126"/>
        <end position="147"/>
    </location>
</feature>
<organism evidence="8 9">
    <name type="scientific">Aspergillus lucknowensis</name>
    <dbReference type="NCBI Taxonomy" id="176173"/>
    <lineage>
        <taxon>Eukaryota</taxon>
        <taxon>Fungi</taxon>
        <taxon>Dikarya</taxon>
        <taxon>Ascomycota</taxon>
        <taxon>Pezizomycotina</taxon>
        <taxon>Eurotiomycetes</taxon>
        <taxon>Eurotiomycetidae</taxon>
        <taxon>Eurotiales</taxon>
        <taxon>Aspergillaceae</taxon>
        <taxon>Aspergillus</taxon>
        <taxon>Aspergillus subgen. Nidulantes</taxon>
    </lineage>
</organism>
<evidence type="ECO:0000256" key="6">
    <source>
        <dbReference type="SAM" id="Phobius"/>
    </source>
</evidence>